<dbReference type="Pfam" id="PF12146">
    <property type="entry name" value="Hydrolase_4"/>
    <property type="match status" value="1"/>
</dbReference>
<dbReference type="InterPro" id="IPR022742">
    <property type="entry name" value="Hydrolase_4"/>
</dbReference>
<dbReference type="Proteomes" id="UP000199347">
    <property type="component" value="Unassembled WGS sequence"/>
</dbReference>
<feature type="domain" description="Serine aminopeptidase S33" evidence="2">
    <location>
        <begin position="58"/>
        <end position="149"/>
    </location>
</feature>
<dbReference type="RefSeq" id="WP_092811858.1">
    <property type="nucleotide sequence ID" value="NZ_FMVW01000003.1"/>
</dbReference>
<dbReference type="SUPFAM" id="SSF53474">
    <property type="entry name" value="alpha/beta-Hydrolases"/>
    <property type="match status" value="1"/>
</dbReference>
<protein>
    <submittedName>
        <fullName evidence="3">Pimeloyl-ACP methyl ester carboxylesterase</fullName>
    </submittedName>
</protein>
<dbReference type="OrthoDB" id="9813296at2"/>
<evidence type="ECO:0000259" key="2">
    <source>
        <dbReference type="Pfam" id="PF12146"/>
    </source>
</evidence>
<dbReference type="PANTHER" id="PTHR16138">
    <property type="entry name" value="MYCOPHENOLIC ACID ACYL-GLUCURONIDE ESTERASE, MITOCHONDRIAL"/>
    <property type="match status" value="1"/>
</dbReference>
<keyword evidence="4" id="KW-1185">Reference proteome</keyword>
<keyword evidence="1" id="KW-0378">Hydrolase</keyword>
<dbReference type="Gene3D" id="3.40.50.1820">
    <property type="entry name" value="alpha/beta hydrolase"/>
    <property type="match status" value="1"/>
</dbReference>
<dbReference type="PANTHER" id="PTHR16138:SF7">
    <property type="entry name" value="PALMITOYL-PROTEIN THIOESTERASE ABHD10, MITOCHONDRIAL"/>
    <property type="match status" value="1"/>
</dbReference>
<sequence length="270" mass="29614">MTETDLQSLAVGEGKEKRRIAVLRRNGRSSDGGLPGVFWLGGFKSDMRGSKAAALDRWAAESGHAATRFDYSGHGESEGAFRDGTISRWLEEALAVFETFAEEPQIVVGSSMGGWIALLLAKELAERGETDRLQGMVLIAPAVDMTKALMSDHFGEAERAQMAEKGFIEQPSDYAAEPYILTRELIEDGEKHLFGDNPIEIGCPVHILQGMRDTDVPWRHTEALLDRLCYDDAILTLVRDGDHRLSRPQDLARLVAAVEAMAAEQASDKG</sequence>
<dbReference type="EMBL" id="FMVW01000003">
    <property type="protein sequence ID" value="SCZ35272.1"/>
    <property type="molecule type" value="Genomic_DNA"/>
</dbReference>
<dbReference type="STRING" id="1120955.SAMN03080610_01866"/>
<gene>
    <name evidence="3" type="ORF">SAMN03080610_01866</name>
</gene>
<evidence type="ECO:0000313" key="4">
    <source>
        <dbReference type="Proteomes" id="UP000199347"/>
    </source>
</evidence>
<reference evidence="3 4" key="1">
    <citation type="submission" date="2016-10" db="EMBL/GenBank/DDBJ databases">
        <authorList>
            <person name="de Groot N.N."/>
        </authorList>
    </citation>
    <scope>NUCLEOTIDE SEQUENCE [LARGE SCALE GENOMIC DNA]</scope>
    <source>
        <strain evidence="3 4">DSM 2698</strain>
    </source>
</reference>
<proteinExistence type="predicted"/>
<name>A0A1G5ND09_AFIMA</name>
<dbReference type="GO" id="GO:0016787">
    <property type="term" value="F:hydrolase activity"/>
    <property type="evidence" value="ECO:0007669"/>
    <property type="project" value="UniProtKB-KW"/>
</dbReference>
<organism evidence="3 4">
    <name type="scientific">Afifella marina DSM 2698</name>
    <dbReference type="NCBI Taxonomy" id="1120955"/>
    <lineage>
        <taxon>Bacteria</taxon>
        <taxon>Pseudomonadati</taxon>
        <taxon>Pseudomonadota</taxon>
        <taxon>Alphaproteobacteria</taxon>
        <taxon>Hyphomicrobiales</taxon>
        <taxon>Afifellaceae</taxon>
        <taxon>Afifella</taxon>
    </lineage>
</organism>
<dbReference type="AlphaFoldDB" id="A0A1G5ND09"/>
<dbReference type="InterPro" id="IPR029058">
    <property type="entry name" value="AB_hydrolase_fold"/>
</dbReference>
<accession>A0A1G5ND09</accession>
<dbReference type="InterPro" id="IPR052382">
    <property type="entry name" value="ABHD10_acyl-thioesterase"/>
</dbReference>
<evidence type="ECO:0000256" key="1">
    <source>
        <dbReference type="ARBA" id="ARBA00022801"/>
    </source>
</evidence>
<evidence type="ECO:0000313" key="3">
    <source>
        <dbReference type="EMBL" id="SCZ35272.1"/>
    </source>
</evidence>